<evidence type="ECO:0000313" key="2">
    <source>
        <dbReference type="EMBL" id="CAD7427550.1"/>
    </source>
</evidence>
<dbReference type="PANTHER" id="PTHR45728">
    <property type="entry name" value="ACETYL-COA CARBOXYLASE, ISOFORM A"/>
    <property type="match status" value="1"/>
</dbReference>
<organism evidence="2">
    <name type="scientific">Timema monikensis</name>
    <dbReference type="NCBI Taxonomy" id="170555"/>
    <lineage>
        <taxon>Eukaryota</taxon>
        <taxon>Metazoa</taxon>
        <taxon>Ecdysozoa</taxon>
        <taxon>Arthropoda</taxon>
        <taxon>Hexapoda</taxon>
        <taxon>Insecta</taxon>
        <taxon>Pterygota</taxon>
        <taxon>Neoptera</taxon>
        <taxon>Polyneoptera</taxon>
        <taxon>Phasmatodea</taxon>
        <taxon>Timematodea</taxon>
        <taxon>Timematoidea</taxon>
        <taxon>Timematidae</taxon>
        <taxon>Timema</taxon>
    </lineage>
</organism>
<accession>A0A7R9HLS0</accession>
<dbReference type="InterPro" id="IPR049076">
    <property type="entry name" value="ACCA"/>
</dbReference>
<dbReference type="GO" id="GO:0005739">
    <property type="term" value="C:mitochondrion"/>
    <property type="evidence" value="ECO:0007669"/>
    <property type="project" value="TreeGrafter"/>
</dbReference>
<reference evidence="2" key="1">
    <citation type="submission" date="2020-11" db="EMBL/GenBank/DDBJ databases">
        <authorList>
            <person name="Tran Van P."/>
        </authorList>
    </citation>
    <scope>NUCLEOTIDE SEQUENCE</scope>
</reference>
<feature type="compositionally biased region" description="Acidic residues" evidence="1">
    <location>
        <begin position="46"/>
        <end position="82"/>
    </location>
</feature>
<evidence type="ECO:0000256" key="1">
    <source>
        <dbReference type="SAM" id="MobiDB-lite"/>
    </source>
</evidence>
<dbReference type="AlphaFoldDB" id="A0A7R9HLS0"/>
<protein>
    <submittedName>
        <fullName evidence="2">Uncharacterized protein</fullName>
    </submittedName>
</protein>
<dbReference type="EMBL" id="OB793484">
    <property type="protein sequence ID" value="CAD7427550.1"/>
    <property type="molecule type" value="Genomic_DNA"/>
</dbReference>
<dbReference type="Gene3D" id="3.40.50.20">
    <property type="match status" value="1"/>
</dbReference>
<name>A0A7R9HLS0_9NEOP</name>
<dbReference type="GO" id="GO:0003989">
    <property type="term" value="F:acetyl-CoA carboxylase activity"/>
    <property type="evidence" value="ECO:0007669"/>
    <property type="project" value="InterPro"/>
</dbReference>
<dbReference type="SUPFAM" id="SSF52440">
    <property type="entry name" value="PreATP-grasp domain"/>
    <property type="match status" value="1"/>
</dbReference>
<sequence>MKEGFGNQINLCRDRIEPRTSSTEVRHLTPRPPDHLFSVIMVVDSTSEESQEDDDKTQSEENDDEFWDMSTVDEEEGLDEQVPDSAPSPDEEAIVKRLRNHTIVGAFLSPEKPSDKTRMDTGNNTDIILDHSDGNSNPLKKPVNFILGDGDGDGDDEQDGQIGFSEEASDLFPSDQPDSLSSLGREGGSRPGSSTNLNNMFALAERRKRLRPSMSQGTVMAHSRFQEKDFTVGTPEEFVRRFGGSKFGLCLISSLFKQVLIANNGIAAVKCMRSIRRWSYELFKNERAIRFIAMVTPEDLKG</sequence>
<proteinExistence type="predicted"/>
<dbReference type="PANTHER" id="PTHR45728:SF3">
    <property type="entry name" value="ACETYL-COA CARBOXYLASE"/>
    <property type="match status" value="1"/>
</dbReference>
<feature type="region of interest" description="Disordered" evidence="1">
    <location>
        <begin position="1"/>
        <end position="91"/>
    </location>
</feature>
<dbReference type="GO" id="GO:0006633">
    <property type="term" value="P:fatty acid biosynthetic process"/>
    <property type="evidence" value="ECO:0007669"/>
    <property type="project" value="TreeGrafter"/>
</dbReference>
<dbReference type="InterPro" id="IPR016185">
    <property type="entry name" value="PreATP-grasp_dom_sf"/>
</dbReference>
<gene>
    <name evidence="2" type="ORF">TMSB3V08_LOCUS4389</name>
</gene>
<feature type="region of interest" description="Disordered" evidence="1">
    <location>
        <begin position="166"/>
        <end position="197"/>
    </location>
</feature>